<dbReference type="EMBL" id="VIIS01002078">
    <property type="protein sequence ID" value="KAF0288793.1"/>
    <property type="molecule type" value="Genomic_DNA"/>
</dbReference>
<name>A0A6A4V4X9_AMPAM</name>
<evidence type="ECO:0000313" key="3">
    <source>
        <dbReference type="Proteomes" id="UP000440578"/>
    </source>
</evidence>
<feature type="compositionally biased region" description="Polar residues" evidence="1">
    <location>
        <begin position="47"/>
        <end position="57"/>
    </location>
</feature>
<accession>A0A6A4V4X9</accession>
<feature type="region of interest" description="Disordered" evidence="1">
    <location>
        <begin position="1"/>
        <end position="141"/>
    </location>
</feature>
<organism evidence="2 3">
    <name type="scientific">Amphibalanus amphitrite</name>
    <name type="common">Striped barnacle</name>
    <name type="synonym">Balanus amphitrite</name>
    <dbReference type="NCBI Taxonomy" id="1232801"/>
    <lineage>
        <taxon>Eukaryota</taxon>
        <taxon>Metazoa</taxon>
        <taxon>Ecdysozoa</taxon>
        <taxon>Arthropoda</taxon>
        <taxon>Crustacea</taxon>
        <taxon>Multicrustacea</taxon>
        <taxon>Cirripedia</taxon>
        <taxon>Thoracica</taxon>
        <taxon>Thoracicalcarea</taxon>
        <taxon>Balanomorpha</taxon>
        <taxon>Balanoidea</taxon>
        <taxon>Balanidae</taxon>
        <taxon>Amphibalaninae</taxon>
        <taxon>Amphibalanus</taxon>
    </lineage>
</organism>
<reference evidence="2 3" key="1">
    <citation type="submission" date="2019-07" db="EMBL/GenBank/DDBJ databases">
        <title>Draft genome assembly of a fouling barnacle, Amphibalanus amphitrite (Darwin, 1854): The first reference genome for Thecostraca.</title>
        <authorList>
            <person name="Kim W."/>
        </authorList>
    </citation>
    <scope>NUCLEOTIDE SEQUENCE [LARGE SCALE GENOMIC DNA]</scope>
    <source>
        <strain evidence="2">SNU_AA5</strain>
        <tissue evidence="2">Soma without cirri and trophi</tissue>
    </source>
</reference>
<feature type="compositionally biased region" description="Basic and acidic residues" evidence="1">
    <location>
        <begin position="36"/>
        <end position="46"/>
    </location>
</feature>
<evidence type="ECO:0000256" key="1">
    <source>
        <dbReference type="SAM" id="MobiDB-lite"/>
    </source>
</evidence>
<feature type="compositionally biased region" description="Low complexity" evidence="1">
    <location>
        <begin position="68"/>
        <end position="78"/>
    </location>
</feature>
<feature type="region of interest" description="Disordered" evidence="1">
    <location>
        <begin position="159"/>
        <end position="224"/>
    </location>
</feature>
<comment type="caution">
    <text evidence="2">The sequence shown here is derived from an EMBL/GenBank/DDBJ whole genome shotgun (WGS) entry which is preliminary data.</text>
</comment>
<dbReference type="Proteomes" id="UP000440578">
    <property type="component" value="Unassembled WGS sequence"/>
</dbReference>
<evidence type="ECO:0000313" key="2">
    <source>
        <dbReference type="EMBL" id="KAF0288793.1"/>
    </source>
</evidence>
<feature type="compositionally biased region" description="Low complexity" evidence="1">
    <location>
        <begin position="160"/>
        <end position="180"/>
    </location>
</feature>
<gene>
    <name evidence="2" type="ORF">FJT64_012821</name>
</gene>
<protein>
    <submittedName>
        <fullName evidence="2">Uncharacterized protein</fullName>
    </submittedName>
</protein>
<feature type="compositionally biased region" description="Basic and acidic residues" evidence="1">
    <location>
        <begin position="85"/>
        <end position="95"/>
    </location>
</feature>
<feature type="compositionally biased region" description="Basic and acidic residues" evidence="1">
    <location>
        <begin position="14"/>
        <end position="24"/>
    </location>
</feature>
<sequence length="224" mass="24259">MIMLTNPVCIIAPDRPRRATDRRPRAGRAPYPVTERAAESAADRHSSPASMSDQQVANIAPSGEITKQQSSQSESSQSYAIPGGEAHEQSRDASRLMEANIPGGQMKQQTQEHQFAKQAEAVQETPGGVQRTSEAAAAQQQGMIQAPVPTELQMQNLATQQNNQRTQLAHQQQQLAQQQQLPDLADSDMTAVSRKTTQHSHKKVTQTSQKVHVGHPAAASSNSS</sequence>
<proteinExistence type="predicted"/>
<keyword evidence="3" id="KW-1185">Reference proteome</keyword>
<dbReference type="AlphaFoldDB" id="A0A6A4V4X9"/>